<gene>
    <name evidence="1" type="ORF">N7463_008666</name>
</gene>
<accession>A0A9W9XPB2</accession>
<dbReference type="EMBL" id="JAPWDS010000005">
    <property type="protein sequence ID" value="KAJ5496679.1"/>
    <property type="molecule type" value="Genomic_DNA"/>
</dbReference>
<evidence type="ECO:0000313" key="1">
    <source>
        <dbReference type="EMBL" id="KAJ5496679.1"/>
    </source>
</evidence>
<dbReference type="Proteomes" id="UP001149954">
    <property type="component" value="Unassembled WGS sequence"/>
</dbReference>
<keyword evidence="2" id="KW-1185">Reference proteome</keyword>
<proteinExistence type="predicted"/>
<dbReference type="AlphaFoldDB" id="A0A9W9XPB2"/>
<organism evidence="1 2">
    <name type="scientific">Penicillium fimorum</name>
    <dbReference type="NCBI Taxonomy" id="1882269"/>
    <lineage>
        <taxon>Eukaryota</taxon>
        <taxon>Fungi</taxon>
        <taxon>Dikarya</taxon>
        <taxon>Ascomycota</taxon>
        <taxon>Pezizomycotina</taxon>
        <taxon>Eurotiomycetes</taxon>
        <taxon>Eurotiomycetidae</taxon>
        <taxon>Eurotiales</taxon>
        <taxon>Aspergillaceae</taxon>
        <taxon>Penicillium</taxon>
    </lineage>
</organism>
<evidence type="ECO:0000313" key="2">
    <source>
        <dbReference type="Proteomes" id="UP001149954"/>
    </source>
</evidence>
<name>A0A9W9XPB2_9EURO</name>
<reference evidence="1" key="1">
    <citation type="submission" date="2022-12" db="EMBL/GenBank/DDBJ databases">
        <authorList>
            <person name="Petersen C."/>
        </authorList>
    </citation>
    <scope>NUCLEOTIDE SEQUENCE</scope>
    <source>
        <strain evidence="1">IBT 29495</strain>
    </source>
</reference>
<reference evidence="1" key="2">
    <citation type="journal article" date="2023" name="IMA Fungus">
        <title>Comparative genomic study of the Penicillium genus elucidates a diverse pangenome and 15 lateral gene transfer events.</title>
        <authorList>
            <person name="Petersen C."/>
            <person name="Sorensen T."/>
            <person name="Nielsen M.R."/>
            <person name="Sondergaard T.E."/>
            <person name="Sorensen J.L."/>
            <person name="Fitzpatrick D.A."/>
            <person name="Frisvad J.C."/>
            <person name="Nielsen K.L."/>
        </authorList>
    </citation>
    <scope>NUCLEOTIDE SEQUENCE</scope>
    <source>
        <strain evidence="1">IBT 29495</strain>
    </source>
</reference>
<sequence length="74" mass="8299">MIKVEALSRGEVGGFKVEDIQVGDIQIKGIKVEVKIQVINVEAITKRVQETGSILLGYPLLISMIRHLWKRVLT</sequence>
<protein>
    <submittedName>
        <fullName evidence="1">Uncharacterized protein</fullName>
    </submittedName>
</protein>
<comment type="caution">
    <text evidence="1">The sequence shown here is derived from an EMBL/GenBank/DDBJ whole genome shotgun (WGS) entry which is preliminary data.</text>
</comment>